<protein>
    <submittedName>
        <fullName evidence="3">ABC-type uncharacterized transport system, permease component</fullName>
    </submittedName>
</protein>
<dbReference type="PANTHER" id="PTHR38034">
    <property type="entry name" value="INNER MEMBRANE PROTEIN YPJD"/>
    <property type="match status" value="1"/>
</dbReference>
<keyword evidence="4" id="KW-1185">Reference proteome</keyword>
<keyword evidence="1" id="KW-0812">Transmembrane</keyword>
<dbReference type="AlphaFoldDB" id="A0A2S8SRN9"/>
<evidence type="ECO:0000259" key="2">
    <source>
        <dbReference type="Pfam" id="PF01578"/>
    </source>
</evidence>
<dbReference type="PANTHER" id="PTHR38034:SF1">
    <property type="entry name" value="INNER MEMBRANE PROTEIN YPJD"/>
    <property type="match status" value="1"/>
</dbReference>
<feature type="transmembrane region" description="Helical" evidence="1">
    <location>
        <begin position="12"/>
        <end position="33"/>
    </location>
</feature>
<dbReference type="InterPro" id="IPR052372">
    <property type="entry name" value="YpjD/HemX"/>
</dbReference>
<feature type="transmembrane region" description="Helical" evidence="1">
    <location>
        <begin position="71"/>
        <end position="92"/>
    </location>
</feature>
<evidence type="ECO:0000256" key="1">
    <source>
        <dbReference type="SAM" id="Phobius"/>
    </source>
</evidence>
<dbReference type="InParanoid" id="A0A2S8SRN9"/>
<evidence type="ECO:0000313" key="3">
    <source>
        <dbReference type="EMBL" id="PQV63482.1"/>
    </source>
</evidence>
<dbReference type="GO" id="GO:0017004">
    <property type="term" value="P:cytochrome complex assembly"/>
    <property type="evidence" value="ECO:0007669"/>
    <property type="project" value="InterPro"/>
</dbReference>
<dbReference type="InterPro" id="IPR002541">
    <property type="entry name" value="Cyt_c_assembly"/>
</dbReference>
<dbReference type="GO" id="GO:0020037">
    <property type="term" value="F:heme binding"/>
    <property type="evidence" value="ECO:0007669"/>
    <property type="project" value="InterPro"/>
</dbReference>
<sequence>MNLLTRAEAPFLIAATAVYLVAMLLLWVQLFFWPRENEVHKRTPGDFGSILLWIGATLHLAALAGQGPTLFMMKAGVVGLFGWLLIVSFLMVGQKIGNSSGAVVAPIALICALYSLAAPQLHSWTPSGRLDAVWSAAHIFLILSGYAALAFAFAASLLYLVQENLLKRRKLTGLWQKLPALHVADEWIYRATAFGLALLTLGLLTAIAFSWLKNPNYAAWRDPKVLFSGATWAIFTLYLVTRAKLGWHGRKSNMVVIYGFVVMAISVFGVQHLGITATP</sequence>
<keyword evidence="1" id="KW-1133">Transmembrane helix</keyword>
<feature type="transmembrane region" description="Helical" evidence="1">
    <location>
        <begin position="137"/>
        <end position="161"/>
    </location>
</feature>
<dbReference type="OrthoDB" id="9814290at2"/>
<dbReference type="FunCoup" id="A0A2S8SRN9">
    <property type="interactions" value="6"/>
</dbReference>
<dbReference type="EMBL" id="NIGF01000011">
    <property type="protein sequence ID" value="PQV63482.1"/>
    <property type="molecule type" value="Genomic_DNA"/>
</dbReference>
<accession>A0A2S8SRN9</accession>
<feature type="transmembrane region" description="Helical" evidence="1">
    <location>
        <begin position="255"/>
        <end position="275"/>
    </location>
</feature>
<dbReference type="RefSeq" id="WP_106380367.1">
    <property type="nucleotide sequence ID" value="NZ_NIGF01000011.1"/>
</dbReference>
<feature type="domain" description="Cytochrome c assembly protein" evidence="2">
    <location>
        <begin position="77"/>
        <end position="274"/>
    </location>
</feature>
<name>A0A2S8SRN9_9BACT</name>
<reference evidence="3 4" key="1">
    <citation type="journal article" date="2018" name="Syst. Appl. Microbiol.">
        <title>Abditibacterium utsteinense sp. nov., the first cultivated member of candidate phylum FBP, isolated from ice-free Antarctic soil samples.</title>
        <authorList>
            <person name="Tahon G."/>
            <person name="Tytgat B."/>
            <person name="Lebbe L."/>
            <person name="Carlier A."/>
            <person name="Willems A."/>
        </authorList>
    </citation>
    <scope>NUCLEOTIDE SEQUENCE [LARGE SCALE GENOMIC DNA]</scope>
    <source>
        <strain evidence="3 4">LMG 29911</strain>
    </source>
</reference>
<feature type="transmembrane region" description="Helical" evidence="1">
    <location>
        <begin position="187"/>
        <end position="212"/>
    </location>
</feature>
<dbReference type="Pfam" id="PF01578">
    <property type="entry name" value="Cytochrom_C_asm"/>
    <property type="match status" value="1"/>
</dbReference>
<keyword evidence="1" id="KW-0472">Membrane</keyword>
<feature type="transmembrane region" description="Helical" evidence="1">
    <location>
        <begin position="224"/>
        <end position="243"/>
    </location>
</feature>
<proteinExistence type="predicted"/>
<comment type="caution">
    <text evidence="3">The sequence shown here is derived from an EMBL/GenBank/DDBJ whole genome shotgun (WGS) entry which is preliminary data.</text>
</comment>
<dbReference type="Proteomes" id="UP000237684">
    <property type="component" value="Unassembled WGS sequence"/>
</dbReference>
<feature type="transmembrane region" description="Helical" evidence="1">
    <location>
        <begin position="45"/>
        <end position="65"/>
    </location>
</feature>
<organism evidence="3 4">
    <name type="scientific">Abditibacterium utsteinense</name>
    <dbReference type="NCBI Taxonomy" id="1960156"/>
    <lineage>
        <taxon>Bacteria</taxon>
        <taxon>Pseudomonadati</taxon>
        <taxon>Abditibacteriota</taxon>
        <taxon>Abditibacteriia</taxon>
        <taxon>Abditibacteriales</taxon>
        <taxon>Abditibacteriaceae</taxon>
        <taxon>Abditibacterium</taxon>
    </lineage>
</organism>
<evidence type="ECO:0000313" key="4">
    <source>
        <dbReference type="Proteomes" id="UP000237684"/>
    </source>
</evidence>
<feature type="transmembrane region" description="Helical" evidence="1">
    <location>
        <begin position="99"/>
        <end position="117"/>
    </location>
</feature>
<gene>
    <name evidence="3" type="ORF">B1R32_11143</name>
</gene>